<organism evidence="2 3">
    <name type="scientific">Denitrobaculum tricleocarpae</name>
    <dbReference type="NCBI Taxonomy" id="2591009"/>
    <lineage>
        <taxon>Bacteria</taxon>
        <taxon>Pseudomonadati</taxon>
        <taxon>Pseudomonadota</taxon>
        <taxon>Alphaproteobacteria</taxon>
        <taxon>Rhodospirillales</taxon>
        <taxon>Rhodospirillaceae</taxon>
        <taxon>Denitrobaculum</taxon>
    </lineage>
</organism>
<comment type="caution">
    <text evidence="2">The sequence shown here is derived from an EMBL/GenBank/DDBJ whole genome shotgun (WGS) entry which is preliminary data.</text>
</comment>
<reference evidence="2 3" key="1">
    <citation type="submission" date="2019-06" db="EMBL/GenBank/DDBJ databases">
        <title>Whole genome sequence for Rhodospirillaceae sp. R148.</title>
        <authorList>
            <person name="Wang G."/>
        </authorList>
    </citation>
    <scope>NUCLEOTIDE SEQUENCE [LARGE SCALE GENOMIC DNA]</scope>
    <source>
        <strain evidence="2 3">R148</strain>
    </source>
</reference>
<evidence type="ECO:0000313" key="3">
    <source>
        <dbReference type="Proteomes" id="UP000315252"/>
    </source>
</evidence>
<protein>
    <submittedName>
        <fullName evidence="2">DUF1127 domain-containing protein</fullName>
    </submittedName>
</protein>
<feature type="domain" description="YjiS-like" evidence="1">
    <location>
        <begin position="41"/>
        <end position="69"/>
    </location>
</feature>
<evidence type="ECO:0000259" key="1">
    <source>
        <dbReference type="Pfam" id="PF06568"/>
    </source>
</evidence>
<proteinExistence type="predicted"/>
<evidence type="ECO:0000313" key="2">
    <source>
        <dbReference type="EMBL" id="TQV78969.1"/>
    </source>
</evidence>
<name>A0A545TP19_9PROT</name>
<dbReference type="RefSeq" id="WP_142897192.1">
    <property type="nucleotide sequence ID" value="NZ_ML660056.1"/>
</dbReference>
<dbReference type="Pfam" id="PF06568">
    <property type="entry name" value="YjiS-like"/>
    <property type="match status" value="1"/>
</dbReference>
<dbReference type="OrthoDB" id="8096613at2"/>
<accession>A0A545TP19</accession>
<dbReference type="Proteomes" id="UP000315252">
    <property type="component" value="Unassembled WGS sequence"/>
</dbReference>
<keyword evidence="3" id="KW-1185">Reference proteome</keyword>
<gene>
    <name evidence="2" type="ORF">FKG95_14895</name>
</gene>
<dbReference type="AlphaFoldDB" id="A0A545TP19"/>
<sequence length="80" mass="9212">MTNYTLHTHEQPIGLSLKTPADVFLLLPRVVLYVFNTLLIWQDRATQRHHLASLSDRRLRDMGLSRADVGGEVAKPFWRA</sequence>
<dbReference type="InterPro" id="IPR009506">
    <property type="entry name" value="YjiS-like"/>
</dbReference>
<dbReference type="EMBL" id="VHSH01000005">
    <property type="protein sequence ID" value="TQV78969.1"/>
    <property type="molecule type" value="Genomic_DNA"/>
</dbReference>